<dbReference type="Proteomes" id="UP001242732">
    <property type="component" value="Chromosome"/>
</dbReference>
<organism evidence="2 3">
    <name type="scientific">Paracidovorax citrulli</name>
    <name type="common">Acidovorax citrulli</name>
    <dbReference type="NCBI Taxonomy" id="80869"/>
    <lineage>
        <taxon>Bacteria</taxon>
        <taxon>Pseudomonadati</taxon>
        <taxon>Pseudomonadota</taxon>
        <taxon>Betaproteobacteria</taxon>
        <taxon>Burkholderiales</taxon>
        <taxon>Comamonadaceae</taxon>
        <taxon>Paracidovorax</taxon>
    </lineage>
</organism>
<gene>
    <name evidence="2" type="ORF">QRO08_16615</name>
</gene>
<reference evidence="2 3" key="1">
    <citation type="submission" date="2023-06" db="EMBL/GenBank/DDBJ databases">
        <authorList>
            <person name="Ham H."/>
            <person name="Park D.S."/>
        </authorList>
    </citation>
    <scope>NUCLEOTIDE SEQUENCE [LARGE SCALE GENOMIC DNA]</scope>
    <source>
        <strain evidence="2 3">KACC 17005</strain>
    </source>
</reference>
<sequence>MTNITSPPAIDALPPGPLPTDTPADFNSKGFATVAAQVNMVPQINAVAANVFQNATAAQERATAAAASANTAGTHAANAAAARADAQAARDTAIAQADNASASATAASASALQVDKRYLGAKASAPATDNQGAALQAGTVYYNTSTSKVMTWSGSAWVDGISAVAGVSSVNGRSGAVTLTPTDLPTLAPKVSPSFAGIVSYTGALRGNALEMGDLVVDCNHSNYFFQTIFGNAAFSFVNPPASGVRGSFALEVDHRGGVITWPASVKWPANVAPTLTTGRVHLFMFTTRNGGTTWRGAALSNYQP</sequence>
<accession>A0ABY9AKI3</accession>
<protein>
    <submittedName>
        <fullName evidence="2">Uncharacterized protein</fullName>
    </submittedName>
</protein>
<evidence type="ECO:0000313" key="3">
    <source>
        <dbReference type="Proteomes" id="UP001242732"/>
    </source>
</evidence>
<feature type="region of interest" description="Disordered" evidence="1">
    <location>
        <begin position="1"/>
        <end position="25"/>
    </location>
</feature>
<proteinExistence type="predicted"/>
<keyword evidence="3" id="KW-1185">Reference proteome</keyword>
<name>A0ABY9AKI3_PARCI</name>
<evidence type="ECO:0000256" key="1">
    <source>
        <dbReference type="SAM" id="MobiDB-lite"/>
    </source>
</evidence>
<dbReference type="RefSeq" id="WP_011794765.1">
    <property type="nucleotide sequence ID" value="NZ_CP023687.1"/>
</dbReference>
<dbReference type="EMBL" id="CP127363">
    <property type="protein sequence ID" value="WIY47451.1"/>
    <property type="molecule type" value="Genomic_DNA"/>
</dbReference>
<evidence type="ECO:0000313" key="2">
    <source>
        <dbReference type="EMBL" id="WIY47451.1"/>
    </source>
</evidence>